<evidence type="ECO:0000259" key="4">
    <source>
        <dbReference type="PROSITE" id="PS51387"/>
    </source>
</evidence>
<dbReference type="Gene3D" id="3.30.465.10">
    <property type="match status" value="1"/>
</dbReference>
<dbReference type="PANTHER" id="PTHR42659:SF2">
    <property type="entry name" value="XANTHINE DEHYDROGENASE SUBUNIT C-RELATED"/>
    <property type="match status" value="1"/>
</dbReference>
<dbReference type="SMART" id="SM01092">
    <property type="entry name" value="CO_deh_flav_C"/>
    <property type="match status" value="1"/>
</dbReference>
<dbReference type="EC" id="1.17.1.5" evidence="5"/>
<gene>
    <name evidence="5" type="primary">ndhF</name>
    <name evidence="5" type="ORF">Pla133_32370</name>
</gene>
<evidence type="ECO:0000256" key="1">
    <source>
        <dbReference type="ARBA" id="ARBA00022630"/>
    </source>
</evidence>
<dbReference type="InterPro" id="IPR036318">
    <property type="entry name" value="FAD-bd_PCMH-like_sf"/>
</dbReference>
<keyword evidence="3 5" id="KW-0560">Oxidoreductase</keyword>
<keyword evidence="6" id="KW-1185">Reference proteome</keyword>
<evidence type="ECO:0000256" key="3">
    <source>
        <dbReference type="ARBA" id="ARBA00023002"/>
    </source>
</evidence>
<name>A0A518BMG4_9BACT</name>
<dbReference type="PANTHER" id="PTHR42659">
    <property type="entry name" value="XANTHINE DEHYDROGENASE SUBUNIT C-RELATED"/>
    <property type="match status" value="1"/>
</dbReference>
<proteinExistence type="predicted"/>
<dbReference type="InterPro" id="IPR016166">
    <property type="entry name" value="FAD-bd_PCMH"/>
</dbReference>
<reference evidence="5 6" key="1">
    <citation type="submission" date="2019-02" db="EMBL/GenBank/DDBJ databases">
        <title>Deep-cultivation of Planctomycetes and their phenomic and genomic characterization uncovers novel biology.</title>
        <authorList>
            <person name="Wiegand S."/>
            <person name="Jogler M."/>
            <person name="Boedeker C."/>
            <person name="Pinto D."/>
            <person name="Vollmers J."/>
            <person name="Rivas-Marin E."/>
            <person name="Kohn T."/>
            <person name="Peeters S.H."/>
            <person name="Heuer A."/>
            <person name="Rast P."/>
            <person name="Oberbeckmann S."/>
            <person name="Bunk B."/>
            <person name="Jeske O."/>
            <person name="Meyerdierks A."/>
            <person name="Storesund J.E."/>
            <person name="Kallscheuer N."/>
            <person name="Luecker S."/>
            <person name="Lage O.M."/>
            <person name="Pohl T."/>
            <person name="Merkel B.J."/>
            <person name="Hornburger P."/>
            <person name="Mueller R.-W."/>
            <person name="Bruemmer F."/>
            <person name="Labrenz M."/>
            <person name="Spormann A.M."/>
            <person name="Op den Camp H."/>
            <person name="Overmann J."/>
            <person name="Amann R."/>
            <person name="Jetten M.S.M."/>
            <person name="Mascher T."/>
            <person name="Medema M.H."/>
            <person name="Devos D.P."/>
            <person name="Kaster A.-K."/>
            <person name="Ovreas L."/>
            <person name="Rohde M."/>
            <person name="Galperin M.Y."/>
            <person name="Jogler C."/>
        </authorList>
    </citation>
    <scope>NUCLEOTIDE SEQUENCE [LARGE SCALE GENOMIC DNA]</scope>
    <source>
        <strain evidence="5 6">Pla133</strain>
    </source>
</reference>
<dbReference type="SUPFAM" id="SSF55447">
    <property type="entry name" value="CO dehydrogenase flavoprotein C-terminal domain-like"/>
    <property type="match status" value="1"/>
</dbReference>
<evidence type="ECO:0000313" key="5">
    <source>
        <dbReference type="EMBL" id="QDU68143.1"/>
    </source>
</evidence>
<dbReference type="KEGG" id="pbap:Pla133_32370"/>
<dbReference type="GO" id="GO:0050138">
    <property type="term" value="F:nicotinate dehydrogenase activity"/>
    <property type="evidence" value="ECO:0007669"/>
    <property type="project" value="UniProtKB-EC"/>
</dbReference>
<sequence>MGAPDAVAVAGCTDLMVVDTATGRRHGAVVDLQRLPELAGVRDDGGWIDIGAAVSFSQLRREALVAEHAPILVQAAATIGGWQIQNRATIGGNIANASPVGDSLPVLLALGAELVLASSSGERRVSYADFHRGYRETVLEPGGLIVRVRVPHALPDQFQGFKKVGTREAQAISKVVVALSARRVEVGGQEHLADVRLGAGAVAAMPIRLRRTEALLEGAPVGADTATRAAREARAEVNPIDDARSTARYRAHVLGRVVRRLVGDISA</sequence>
<dbReference type="PROSITE" id="PS51387">
    <property type="entry name" value="FAD_PCMH"/>
    <property type="match status" value="1"/>
</dbReference>
<dbReference type="GO" id="GO:0071949">
    <property type="term" value="F:FAD binding"/>
    <property type="evidence" value="ECO:0007669"/>
    <property type="project" value="InterPro"/>
</dbReference>
<accession>A0A518BMG4</accession>
<evidence type="ECO:0000256" key="2">
    <source>
        <dbReference type="ARBA" id="ARBA00022827"/>
    </source>
</evidence>
<dbReference type="AlphaFoldDB" id="A0A518BMG4"/>
<keyword evidence="1" id="KW-0285">Flavoprotein</keyword>
<dbReference type="InterPro" id="IPR016169">
    <property type="entry name" value="FAD-bd_PCMH_sub2"/>
</dbReference>
<feature type="domain" description="FAD-binding PCMH-type" evidence="4">
    <location>
        <begin position="1"/>
        <end position="155"/>
    </location>
</feature>
<dbReference type="EMBL" id="CP036287">
    <property type="protein sequence ID" value="QDU68143.1"/>
    <property type="molecule type" value="Genomic_DNA"/>
</dbReference>
<dbReference type="SUPFAM" id="SSF56176">
    <property type="entry name" value="FAD-binding/transporter-associated domain-like"/>
    <property type="match status" value="1"/>
</dbReference>
<protein>
    <submittedName>
        <fullName evidence="5">Nicotinate dehydrogenase FAD-subunit</fullName>
        <ecNumber evidence="5">1.17.1.5</ecNumber>
    </submittedName>
</protein>
<dbReference type="Gene3D" id="3.30.390.50">
    <property type="entry name" value="CO dehydrogenase flavoprotein, C-terminal domain"/>
    <property type="match status" value="1"/>
</dbReference>
<dbReference type="InterPro" id="IPR002346">
    <property type="entry name" value="Mopterin_DH_FAD-bd"/>
</dbReference>
<dbReference type="InterPro" id="IPR036683">
    <property type="entry name" value="CO_DH_flav_C_dom_sf"/>
</dbReference>
<dbReference type="InterPro" id="IPR051312">
    <property type="entry name" value="Diverse_Substr_Oxidored"/>
</dbReference>
<dbReference type="Pfam" id="PF03450">
    <property type="entry name" value="CO_deh_flav_C"/>
    <property type="match status" value="1"/>
</dbReference>
<dbReference type="Pfam" id="PF00941">
    <property type="entry name" value="FAD_binding_5"/>
    <property type="match status" value="1"/>
</dbReference>
<dbReference type="Proteomes" id="UP000316921">
    <property type="component" value="Chromosome"/>
</dbReference>
<organism evidence="5 6">
    <name type="scientific">Engelhardtia mirabilis</name>
    <dbReference type="NCBI Taxonomy" id="2528011"/>
    <lineage>
        <taxon>Bacteria</taxon>
        <taxon>Pseudomonadati</taxon>
        <taxon>Planctomycetota</taxon>
        <taxon>Planctomycetia</taxon>
        <taxon>Planctomycetia incertae sedis</taxon>
        <taxon>Engelhardtia</taxon>
    </lineage>
</organism>
<dbReference type="InterPro" id="IPR005107">
    <property type="entry name" value="CO_DH_flav_C"/>
</dbReference>
<evidence type="ECO:0000313" key="6">
    <source>
        <dbReference type="Proteomes" id="UP000316921"/>
    </source>
</evidence>
<keyword evidence="2" id="KW-0274">FAD</keyword>